<dbReference type="Gene3D" id="3.40.50.11890">
    <property type="match status" value="1"/>
</dbReference>
<comment type="similarity">
    <text evidence="1">Belongs to the FldB/FldC dehydratase alpha/beta subunit family.</text>
</comment>
<reference evidence="2 3" key="1">
    <citation type="journal article" date="2010" name="PLoS ONE">
        <title>The complete genome sequence of the pathogenic intestinal spirochete Brachyspira pilosicoli and comparison with other Brachyspira genomes.</title>
        <authorList>
            <person name="Wanchanthuek P."/>
            <person name="Bellgard M.I."/>
            <person name="La T."/>
            <person name="Ryan K."/>
            <person name="Moolhuijzen P."/>
            <person name="Chapman B."/>
            <person name="Black M."/>
            <person name="Schibeci D."/>
            <person name="Hunter A."/>
            <person name="Barrero R."/>
            <person name="Phillips N.D."/>
            <person name="Hampson D.J."/>
        </authorList>
    </citation>
    <scope>NUCLEOTIDE SEQUENCE [LARGE SCALE GENOMIC DNA]</scope>
    <source>
        <strain evidence="3">ATCC BAA-1826 / 95/1000</strain>
    </source>
</reference>
<dbReference type="EMBL" id="CP002025">
    <property type="protein sequence ID" value="ADK30735.1"/>
    <property type="molecule type" value="Genomic_DNA"/>
</dbReference>
<proteinExistence type="inferred from homology"/>
<dbReference type="PANTHER" id="PTHR30548:SF6">
    <property type="entry name" value="DEHYDRATASE SUBUNIT YJIM-RELATED"/>
    <property type="match status" value="1"/>
</dbReference>
<dbReference type="Pfam" id="PF06050">
    <property type="entry name" value="HGD-D"/>
    <property type="match status" value="1"/>
</dbReference>
<gene>
    <name evidence="2" type="ordered locus">BP951000_0736</name>
</gene>
<dbReference type="InterPro" id="IPR047678">
    <property type="entry name" value="YjiM-like"/>
</dbReference>
<keyword evidence="3" id="KW-1185">Reference proteome</keyword>
<dbReference type="InParanoid" id="D8IC62"/>
<dbReference type="InterPro" id="IPR010327">
    <property type="entry name" value="FldB/FldC_alpha/beta"/>
</dbReference>
<evidence type="ECO:0000256" key="1">
    <source>
        <dbReference type="ARBA" id="ARBA00005806"/>
    </source>
</evidence>
<dbReference type="Proteomes" id="UP000000332">
    <property type="component" value="Chromosome"/>
</dbReference>
<dbReference type="eggNOG" id="COG1775">
    <property type="taxonomic scope" value="Bacteria"/>
</dbReference>
<organism evidence="2 3">
    <name type="scientific">Brachyspira pilosicoli (strain ATCC BAA-1826 / 95/1000)</name>
    <dbReference type="NCBI Taxonomy" id="759914"/>
    <lineage>
        <taxon>Bacteria</taxon>
        <taxon>Pseudomonadati</taxon>
        <taxon>Spirochaetota</taxon>
        <taxon>Spirochaetia</taxon>
        <taxon>Brachyspirales</taxon>
        <taxon>Brachyspiraceae</taxon>
        <taxon>Brachyspira</taxon>
    </lineage>
</organism>
<name>D8IC62_BRAP9</name>
<evidence type="ECO:0000313" key="3">
    <source>
        <dbReference type="Proteomes" id="UP000000332"/>
    </source>
</evidence>
<dbReference type="HOGENOM" id="CLU_053697_1_1_12"/>
<dbReference type="PANTHER" id="PTHR30548">
    <property type="entry name" value="2-HYDROXYGLUTARYL-COA DEHYDRATASE, D-COMPONENT-RELATED"/>
    <property type="match status" value="1"/>
</dbReference>
<evidence type="ECO:0000313" key="2">
    <source>
        <dbReference type="EMBL" id="ADK30735.1"/>
    </source>
</evidence>
<protein>
    <submittedName>
        <fullName evidence="2">Putative R-2-hydroxyglutaryl-CoA dehydratase subunit</fullName>
    </submittedName>
</protein>
<dbReference type="NCBIfam" id="NF040772">
    <property type="entry name" value="double_cubane"/>
    <property type="match status" value="1"/>
</dbReference>
<dbReference type="Gene3D" id="3.40.50.11900">
    <property type="match status" value="1"/>
</dbReference>
<dbReference type="Gene3D" id="1.20.1270.370">
    <property type="match status" value="1"/>
</dbReference>
<dbReference type="KEGG" id="bpo:BP951000_0736"/>
<sequence>MYAMSNNYLPEIFETFNDARKKGFITMKEEKDKGKKVVGTFCTYTPREVIYAADAIAVSLCSTSDETIPEAEKYLPKNLCPLIKSSYGFAVTDKCPYMYFSDIIVGETTCDGKKKMYELLGEIKDTHVMQLPYSKNEFAVALWKNEIKELIKKLEEKFNVKITEDKLKDAIKLCNEERKVIREFFNLGKLVPSPIKGSDMHEALQSSNYKFDRKLYIEEIKNLVDTFNDKYKKGESPFNKNTPRILITGCPTGGLVEKIVKQLEEVGGNVVCFESCVGTKNFEMLVDENKEPIEAIAERYLNIPCSVMSPNNERMEIIKRYIDEYKIDGVVDVILSSCHTYAVEGEKIRRTVEECGKSYLQIETNYSNSDTAQLRTRLEAFVEML</sequence>
<dbReference type="STRING" id="759914.BP951000_0736"/>
<accession>D8IC62</accession>
<dbReference type="AlphaFoldDB" id="D8IC62"/>